<feature type="transmembrane region" description="Helical" evidence="9">
    <location>
        <begin position="197"/>
        <end position="216"/>
    </location>
</feature>
<feature type="transmembrane region" description="Helical" evidence="9">
    <location>
        <begin position="313"/>
        <end position="331"/>
    </location>
</feature>
<evidence type="ECO:0000256" key="8">
    <source>
        <dbReference type="ARBA" id="ARBA00023136"/>
    </source>
</evidence>
<dbReference type="InterPro" id="IPR011701">
    <property type="entry name" value="MFS"/>
</dbReference>
<dbReference type="PROSITE" id="PS00216">
    <property type="entry name" value="SUGAR_TRANSPORT_1"/>
    <property type="match status" value="1"/>
</dbReference>
<feature type="transmembrane region" description="Helical" evidence="9">
    <location>
        <begin position="63"/>
        <end position="89"/>
    </location>
</feature>
<dbReference type="Pfam" id="PF07690">
    <property type="entry name" value="MFS_1"/>
    <property type="match status" value="1"/>
</dbReference>
<dbReference type="PANTHER" id="PTHR43528">
    <property type="entry name" value="ALPHA-KETOGLUTARATE PERMEASE"/>
    <property type="match status" value="1"/>
</dbReference>
<feature type="transmembrane region" description="Helical" evidence="9">
    <location>
        <begin position="163"/>
        <end position="185"/>
    </location>
</feature>
<dbReference type="PROSITE" id="PS00217">
    <property type="entry name" value="SUGAR_TRANSPORT_2"/>
    <property type="match status" value="1"/>
</dbReference>
<keyword evidence="3" id="KW-0813">Transport</keyword>
<dbReference type="InterPro" id="IPR036259">
    <property type="entry name" value="MFS_trans_sf"/>
</dbReference>
<evidence type="ECO:0000256" key="2">
    <source>
        <dbReference type="ARBA" id="ARBA00008240"/>
    </source>
</evidence>
<evidence type="ECO:0000256" key="9">
    <source>
        <dbReference type="SAM" id="Phobius"/>
    </source>
</evidence>
<comment type="subcellular location">
    <subcellularLocation>
        <location evidence="1">Cell membrane</location>
        <topology evidence="1">Multi-pass membrane protein</topology>
    </subcellularLocation>
</comment>
<feature type="transmembrane region" description="Helical" evidence="9">
    <location>
        <begin position="372"/>
        <end position="391"/>
    </location>
</feature>
<keyword evidence="4" id="KW-1003">Cell membrane</keyword>
<dbReference type="SUPFAM" id="SSF103473">
    <property type="entry name" value="MFS general substrate transporter"/>
    <property type="match status" value="1"/>
</dbReference>
<keyword evidence="7 9" id="KW-1133">Transmembrane helix</keyword>
<evidence type="ECO:0000256" key="3">
    <source>
        <dbReference type="ARBA" id="ARBA00022448"/>
    </source>
</evidence>
<evidence type="ECO:0000256" key="6">
    <source>
        <dbReference type="ARBA" id="ARBA00022847"/>
    </source>
</evidence>
<dbReference type="Gene3D" id="1.20.1250.20">
    <property type="entry name" value="MFS general substrate transporter like domains"/>
    <property type="match status" value="2"/>
</dbReference>
<protein>
    <submittedName>
        <fullName evidence="11">MFS transporter</fullName>
    </submittedName>
</protein>
<evidence type="ECO:0000256" key="1">
    <source>
        <dbReference type="ARBA" id="ARBA00004651"/>
    </source>
</evidence>
<dbReference type="InterPro" id="IPR051084">
    <property type="entry name" value="H+-coupled_symporters"/>
</dbReference>
<keyword evidence="6" id="KW-0769">Symport</keyword>
<evidence type="ECO:0000256" key="5">
    <source>
        <dbReference type="ARBA" id="ARBA00022692"/>
    </source>
</evidence>
<feature type="transmembrane region" description="Helical" evidence="9">
    <location>
        <begin position="96"/>
        <end position="115"/>
    </location>
</feature>
<proteinExistence type="inferred from homology"/>
<dbReference type="PANTHER" id="PTHR43528:SF1">
    <property type="entry name" value="ALPHA-KETOGLUTARATE PERMEASE"/>
    <property type="match status" value="1"/>
</dbReference>
<feature type="transmembrane region" description="Helical" evidence="9">
    <location>
        <begin position="121"/>
        <end position="142"/>
    </location>
</feature>
<dbReference type="EMBL" id="CP097160">
    <property type="protein sequence ID" value="UQN15191.1"/>
    <property type="molecule type" value="Genomic_DNA"/>
</dbReference>
<keyword evidence="8 9" id="KW-0472">Membrane</keyword>
<dbReference type="InterPro" id="IPR020846">
    <property type="entry name" value="MFS_dom"/>
</dbReference>
<keyword evidence="5 9" id="KW-0812">Transmembrane</keyword>
<reference evidence="11" key="1">
    <citation type="submission" date="2022-05" db="EMBL/GenBank/DDBJ databases">
        <title>Complete genome sequence of toluene-degrading Gulosibacter sediminis strain ACHW.36C.</title>
        <authorList>
            <person name="Wai A.C."/>
            <person name="Lai G.K."/>
            <person name="Griffin S.D."/>
            <person name="Leung F.C."/>
        </authorList>
    </citation>
    <scope>NUCLEOTIDE SEQUENCE [LARGE SCALE GENOMIC DNA]</scope>
    <source>
        <strain evidence="11">ACHW.36C</strain>
    </source>
</reference>
<organism evidence="11">
    <name type="scientific">Gulosibacter sediminis</name>
    <dbReference type="NCBI Taxonomy" id="1729695"/>
    <lineage>
        <taxon>Bacteria</taxon>
        <taxon>Bacillati</taxon>
        <taxon>Actinomycetota</taxon>
        <taxon>Actinomycetes</taxon>
        <taxon>Micrococcales</taxon>
        <taxon>Microbacteriaceae</taxon>
        <taxon>Gulosibacter</taxon>
    </lineage>
</organism>
<feature type="transmembrane region" description="Helical" evidence="9">
    <location>
        <begin position="283"/>
        <end position="301"/>
    </location>
</feature>
<evidence type="ECO:0000256" key="7">
    <source>
        <dbReference type="ARBA" id="ARBA00022989"/>
    </source>
</evidence>
<feature type="transmembrane region" description="Helical" evidence="9">
    <location>
        <begin position="337"/>
        <end position="360"/>
    </location>
</feature>
<feature type="transmembrane region" description="Helical" evidence="9">
    <location>
        <begin position="243"/>
        <end position="263"/>
    </location>
</feature>
<sequence>MAQTTSLDPSPSTQTTISLADRRRSLLSSTVGNVLEWYEWTAYSVMSPFIAAAMFDQNDPASAILSVFAVFAVGFLMRPIGGIFFGWLGDRIGRKAVLLTTMLMMAAACFLIGLMPTFAMVGVWASVFLLVLRCVQGFAHGGESTASITYIAEIAPNNRRGQWGSVTGVSIIGGSVLAFLVGALLNSGLGDEAMGEYGWRIPFFVAGVMALVVLWMRRKMSESDVFENATQAVEHPKVPRRRVIAMTVRIIALISGVTCFNYVWMTYMTTYAINEQGMGSSAAYWATVVGQLACVVVSPFLGRLSDRIGRKPMYVLFAVLAIAVTVPFSLLVNDQPWTLTLTVGLALSIWALANSPLAAVQAESLPTYVRGRGIGFAYSLAVAVFGGTAPYLNQLFVSLEQPWLFNAYVMGLCGVTLIASFFFRETKGADLNKLEV</sequence>
<feature type="domain" description="Major facilitator superfamily (MFS) profile" evidence="10">
    <location>
        <begin position="25"/>
        <end position="427"/>
    </location>
</feature>
<evidence type="ECO:0000259" key="10">
    <source>
        <dbReference type="PROSITE" id="PS50850"/>
    </source>
</evidence>
<accession>A0ABY4N0N3</accession>
<feature type="transmembrane region" description="Helical" evidence="9">
    <location>
        <begin position="403"/>
        <end position="423"/>
    </location>
</feature>
<evidence type="ECO:0000313" key="11">
    <source>
        <dbReference type="EMBL" id="UQN15191.1"/>
    </source>
</evidence>
<name>A0ABY4N0N3_9MICO</name>
<dbReference type="PROSITE" id="PS50850">
    <property type="entry name" value="MFS"/>
    <property type="match status" value="1"/>
</dbReference>
<dbReference type="InterPro" id="IPR005829">
    <property type="entry name" value="Sugar_transporter_CS"/>
</dbReference>
<evidence type="ECO:0000256" key="4">
    <source>
        <dbReference type="ARBA" id="ARBA00022475"/>
    </source>
</evidence>
<comment type="similarity">
    <text evidence="2">Belongs to the major facilitator superfamily. Metabolite:H+ Symporter (MHS) family (TC 2.A.1.6) family.</text>
</comment>
<gene>
    <name evidence="11" type="ORF">M3M28_01600</name>
</gene>